<sequence>MTRPTRVQVHVVEATDDAGLRTFWEIERASVTDTDPDAPHRTFEALRATRDAWGEGEDGVHLIARDDRGDVAGVAEMCWPLDDNEHLVEADIHVLPRHRREGVGRLLWEAVVERTRAMGRTTVALEIIAPVDGAAPGLAFVDGMGIPTVHVEEHLRLPVPVDADHLARLAEQALAASSGYEVVTWVDRCPDEHVEAFCAMRTRMNQDVPRGEADVEPTVMTPERLRRDEDRRRAADYTVITAAVRRVEDGEMAGYTVLVLQPDDTAVYQGDTLVMPEHRGRRLGTLLKVTTLELLADDYPERTSVHTWVSTDNAAMQAVNRAFGFVLVDRAHMIEARVDG</sequence>
<dbReference type="Gene3D" id="3.40.630.30">
    <property type="match status" value="1"/>
</dbReference>
<dbReference type="EMBL" id="JAAGXA010000001">
    <property type="protein sequence ID" value="NEN76878.1"/>
    <property type="molecule type" value="Genomic_DNA"/>
</dbReference>
<dbReference type="Pfam" id="PF00583">
    <property type="entry name" value="Acetyltransf_1"/>
    <property type="match status" value="2"/>
</dbReference>
<dbReference type="Proteomes" id="UP000468687">
    <property type="component" value="Unassembled WGS sequence"/>
</dbReference>
<keyword evidence="2" id="KW-0012">Acyltransferase</keyword>
<evidence type="ECO:0000259" key="3">
    <source>
        <dbReference type="PROSITE" id="PS51186"/>
    </source>
</evidence>
<dbReference type="SUPFAM" id="SSF55729">
    <property type="entry name" value="Acyl-CoA N-acyltransferases (Nat)"/>
    <property type="match status" value="2"/>
</dbReference>
<proteinExistence type="predicted"/>
<dbReference type="PROSITE" id="PS51186">
    <property type="entry name" value="GNAT"/>
    <property type="match status" value="2"/>
</dbReference>
<dbReference type="RefSeq" id="WP_163770237.1">
    <property type="nucleotide sequence ID" value="NZ_JAAGXA010000001.1"/>
</dbReference>
<reference evidence="4 5" key="1">
    <citation type="journal article" date="2014" name="Int. J. Syst. Evol. Microbiol.">
        <title>Nocardioides zeae sp. nov., isolated from the stem of Zea mays.</title>
        <authorList>
            <person name="Glaeser S.P."/>
            <person name="McInroy J.A."/>
            <person name="Busse H.J."/>
            <person name="Kampfer P."/>
        </authorList>
    </citation>
    <scope>NUCLEOTIDE SEQUENCE [LARGE SCALE GENOMIC DNA]</scope>
    <source>
        <strain evidence="4 5">JCM 30728</strain>
    </source>
</reference>
<dbReference type="AlphaFoldDB" id="A0A6P0HDH9"/>
<evidence type="ECO:0000256" key="1">
    <source>
        <dbReference type="ARBA" id="ARBA00022679"/>
    </source>
</evidence>
<feature type="domain" description="N-acetyltransferase" evidence="3">
    <location>
        <begin position="198"/>
        <end position="340"/>
    </location>
</feature>
<gene>
    <name evidence="4" type="ORF">G3T38_01150</name>
</gene>
<organism evidence="4 5">
    <name type="scientific">Nocardioides zeae</name>
    <dbReference type="NCBI Taxonomy" id="1457234"/>
    <lineage>
        <taxon>Bacteria</taxon>
        <taxon>Bacillati</taxon>
        <taxon>Actinomycetota</taxon>
        <taxon>Actinomycetes</taxon>
        <taxon>Propionibacteriales</taxon>
        <taxon>Nocardioidaceae</taxon>
        <taxon>Nocardioides</taxon>
    </lineage>
</organism>
<dbReference type="InterPro" id="IPR050832">
    <property type="entry name" value="Bact_Acetyltransf"/>
</dbReference>
<feature type="domain" description="N-acetyltransferase" evidence="3">
    <location>
        <begin position="9"/>
        <end position="205"/>
    </location>
</feature>
<dbReference type="PANTHER" id="PTHR43877">
    <property type="entry name" value="AMINOALKYLPHOSPHONATE N-ACETYLTRANSFERASE-RELATED-RELATED"/>
    <property type="match status" value="1"/>
</dbReference>
<comment type="caution">
    <text evidence="4">The sequence shown here is derived from an EMBL/GenBank/DDBJ whole genome shotgun (WGS) entry which is preliminary data.</text>
</comment>
<dbReference type="InterPro" id="IPR000182">
    <property type="entry name" value="GNAT_dom"/>
</dbReference>
<evidence type="ECO:0000313" key="5">
    <source>
        <dbReference type="Proteomes" id="UP000468687"/>
    </source>
</evidence>
<dbReference type="GO" id="GO:0016747">
    <property type="term" value="F:acyltransferase activity, transferring groups other than amino-acyl groups"/>
    <property type="evidence" value="ECO:0007669"/>
    <property type="project" value="InterPro"/>
</dbReference>
<evidence type="ECO:0000313" key="4">
    <source>
        <dbReference type="EMBL" id="NEN76878.1"/>
    </source>
</evidence>
<dbReference type="InterPro" id="IPR016181">
    <property type="entry name" value="Acyl_CoA_acyltransferase"/>
</dbReference>
<evidence type="ECO:0000256" key="2">
    <source>
        <dbReference type="ARBA" id="ARBA00023315"/>
    </source>
</evidence>
<protein>
    <submittedName>
        <fullName evidence="4">GNAT family N-acetyltransferase</fullName>
    </submittedName>
</protein>
<accession>A0A6P0HDH9</accession>
<keyword evidence="1 4" id="KW-0808">Transferase</keyword>
<keyword evidence="5" id="KW-1185">Reference proteome</keyword>
<dbReference type="CDD" id="cd04301">
    <property type="entry name" value="NAT_SF"/>
    <property type="match status" value="1"/>
</dbReference>
<name>A0A6P0HDH9_9ACTN</name>